<dbReference type="FunFam" id="3.30.160.60:FF:000032">
    <property type="entry name" value="Krueppel-like factor 4"/>
    <property type="match status" value="1"/>
</dbReference>
<evidence type="ECO:0000256" key="7">
    <source>
        <dbReference type="PROSITE-ProRule" id="PRU00042"/>
    </source>
</evidence>
<dbReference type="SUPFAM" id="SSF57667">
    <property type="entry name" value="beta-beta-alpha zinc fingers"/>
    <property type="match status" value="2"/>
</dbReference>
<keyword evidence="3 7" id="KW-0863">Zinc-finger</keyword>
<feature type="domain" description="C2H2-type" evidence="8">
    <location>
        <begin position="164"/>
        <end position="191"/>
    </location>
</feature>
<evidence type="ECO:0000259" key="8">
    <source>
        <dbReference type="PROSITE" id="PS50157"/>
    </source>
</evidence>
<reference evidence="9 10" key="1">
    <citation type="journal article" date="2019" name="BMC Genomics">
        <title>New insights from Opisthorchis felineus genome: update on genomics of the epidemiologically important liver flukes.</title>
        <authorList>
            <person name="Ershov N.I."/>
            <person name="Mordvinov V.A."/>
            <person name="Prokhortchouk E.B."/>
            <person name="Pakharukova M.Y."/>
            <person name="Gunbin K.V."/>
            <person name="Ustyantsev K."/>
            <person name="Genaev M.A."/>
            <person name="Blinov A.G."/>
            <person name="Mazur A."/>
            <person name="Boulygina E."/>
            <person name="Tsygankova S."/>
            <person name="Khrameeva E."/>
            <person name="Chekanov N."/>
            <person name="Fan G."/>
            <person name="Xiao A."/>
            <person name="Zhang H."/>
            <person name="Xu X."/>
            <person name="Yang H."/>
            <person name="Solovyev V."/>
            <person name="Lee S.M."/>
            <person name="Liu X."/>
            <person name="Afonnikov D.A."/>
            <person name="Skryabin K.G."/>
        </authorList>
    </citation>
    <scope>NUCLEOTIDE SEQUENCE [LARGE SCALE GENOMIC DNA]</scope>
    <source>
        <strain evidence="9">AK-0245</strain>
        <tissue evidence="9">Whole organism</tissue>
    </source>
</reference>
<evidence type="ECO:0000256" key="2">
    <source>
        <dbReference type="ARBA" id="ARBA00022737"/>
    </source>
</evidence>
<dbReference type="OrthoDB" id="4748970at2759"/>
<evidence type="ECO:0000256" key="1">
    <source>
        <dbReference type="ARBA" id="ARBA00022723"/>
    </source>
</evidence>
<evidence type="ECO:0000313" key="10">
    <source>
        <dbReference type="Proteomes" id="UP000308267"/>
    </source>
</evidence>
<evidence type="ECO:0000256" key="5">
    <source>
        <dbReference type="ARBA" id="ARBA00023015"/>
    </source>
</evidence>
<keyword evidence="2" id="KW-0677">Repeat</keyword>
<dbReference type="GO" id="GO:0000981">
    <property type="term" value="F:DNA-binding transcription factor activity, RNA polymerase II-specific"/>
    <property type="evidence" value="ECO:0007669"/>
    <property type="project" value="TreeGrafter"/>
</dbReference>
<dbReference type="GO" id="GO:0008270">
    <property type="term" value="F:zinc ion binding"/>
    <property type="evidence" value="ECO:0007669"/>
    <property type="project" value="UniProtKB-KW"/>
</dbReference>
<proteinExistence type="predicted"/>
<organism evidence="9 10">
    <name type="scientific">Opisthorchis felineus</name>
    <dbReference type="NCBI Taxonomy" id="147828"/>
    <lineage>
        <taxon>Eukaryota</taxon>
        <taxon>Metazoa</taxon>
        <taxon>Spiralia</taxon>
        <taxon>Lophotrochozoa</taxon>
        <taxon>Platyhelminthes</taxon>
        <taxon>Trematoda</taxon>
        <taxon>Digenea</taxon>
        <taxon>Opisthorchiida</taxon>
        <taxon>Opisthorchiata</taxon>
        <taxon>Opisthorchiidae</taxon>
        <taxon>Opisthorchis</taxon>
    </lineage>
</organism>
<dbReference type="EMBL" id="SJOL01009386">
    <property type="protein sequence ID" value="TGZ57897.1"/>
    <property type="molecule type" value="Genomic_DNA"/>
</dbReference>
<dbReference type="InterPro" id="IPR013087">
    <property type="entry name" value="Znf_C2H2_type"/>
</dbReference>
<dbReference type="STRING" id="147828.A0A4S2LC67"/>
<dbReference type="AlphaFoldDB" id="A0A4S2LC67"/>
<comment type="caution">
    <text evidence="9">The sequence shown here is derived from an EMBL/GenBank/DDBJ whole genome shotgun (WGS) entry which is preliminary data.</text>
</comment>
<accession>A0A4S2LC67</accession>
<dbReference type="Proteomes" id="UP000308267">
    <property type="component" value="Unassembled WGS sequence"/>
</dbReference>
<sequence>MPDPSGREQNNLPSLSICPPHSPYSMQPQTSICPCICACTQFHLGCYSPLQNPTPARCPLELWSVGKYQLSHEPPIQSSERVGQRSHICTFLGCGKSYTRSSHLKEHIRKHTGERPYICTFPFSPRIGRQIPIDEMADRICGQRFGRSDELTRHRRKQHAKPLFQCPICAKSFYRTDHCAAHRRRHQKRFEKEAACESSVELMCTAPRDVASFQTVTNNPPPLQFFGRDRDV</sequence>
<dbReference type="PROSITE" id="PS50157">
    <property type="entry name" value="ZINC_FINGER_C2H2_2"/>
    <property type="match status" value="2"/>
</dbReference>
<evidence type="ECO:0000256" key="4">
    <source>
        <dbReference type="ARBA" id="ARBA00022833"/>
    </source>
</evidence>
<keyword evidence="4" id="KW-0862">Zinc</keyword>
<gene>
    <name evidence="9" type="ORF">CRM22_009803</name>
</gene>
<keyword evidence="6" id="KW-0804">Transcription</keyword>
<keyword evidence="1" id="KW-0479">Metal-binding</keyword>
<keyword evidence="5" id="KW-0805">Transcription regulation</keyword>
<evidence type="ECO:0000256" key="3">
    <source>
        <dbReference type="ARBA" id="ARBA00022771"/>
    </source>
</evidence>
<dbReference type="PANTHER" id="PTHR23235">
    <property type="entry name" value="KRUEPPEL-LIKE TRANSCRIPTION FACTOR"/>
    <property type="match status" value="1"/>
</dbReference>
<feature type="domain" description="C2H2-type" evidence="8">
    <location>
        <begin position="87"/>
        <end position="116"/>
    </location>
</feature>
<evidence type="ECO:0000313" key="9">
    <source>
        <dbReference type="EMBL" id="TGZ57897.1"/>
    </source>
</evidence>
<dbReference type="PANTHER" id="PTHR23235:SF120">
    <property type="entry name" value="KRUPPEL-LIKE FACTOR 15"/>
    <property type="match status" value="1"/>
</dbReference>
<dbReference type="Gene3D" id="3.30.160.60">
    <property type="entry name" value="Classic Zinc Finger"/>
    <property type="match status" value="2"/>
</dbReference>
<evidence type="ECO:0000256" key="6">
    <source>
        <dbReference type="ARBA" id="ARBA00023163"/>
    </source>
</evidence>
<dbReference type="PROSITE" id="PS00028">
    <property type="entry name" value="ZINC_FINGER_C2H2_1"/>
    <property type="match status" value="2"/>
</dbReference>
<dbReference type="Pfam" id="PF00096">
    <property type="entry name" value="zf-C2H2"/>
    <property type="match status" value="2"/>
</dbReference>
<dbReference type="SMART" id="SM00355">
    <property type="entry name" value="ZnF_C2H2"/>
    <property type="match status" value="3"/>
</dbReference>
<protein>
    <recommendedName>
        <fullName evidence="8">C2H2-type domain-containing protein</fullName>
    </recommendedName>
</protein>
<name>A0A4S2LC67_OPIFE</name>
<dbReference type="InterPro" id="IPR036236">
    <property type="entry name" value="Znf_C2H2_sf"/>
</dbReference>
<keyword evidence="10" id="KW-1185">Reference proteome</keyword>
<dbReference type="GO" id="GO:0000978">
    <property type="term" value="F:RNA polymerase II cis-regulatory region sequence-specific DNA binding"/>
    <property type="evidence" value="ECO:0007669"/>
    <property type="project" value="TreeGrafter"/>
</dbReference>